<evidence type="ECO:0000313" key="3">
    <source>
        <dbReference type="Proteomes" id="UP000283872"/>
    </source>
</evidence>
<gene>
    <name evidence="2" type="ORF">DWY11_04225</name>
</gene>
<evidence type="ECO:0000313" key="2">
    <source>
        <dbReference type="EMBL" id="RGS17995.1"/>
    </source>
</evidence>
<accession>A0A3E5E2N3</accession>
<organism evidence="2 3">
    <name type="scientific">Segatella copri</name>
    <dbReference type="NCBI Taxonomy" id="165179"/>
    <lineage>
        <taxon>Bacteria</taxon>
        <taxon>Pseudomonadati</taxon>
        <taxon>Bacteroidota</taxon>
        <taxon>Bacteroidia</taxon>
        <taxon>Bacteroidales</taxon>
        <taxon>Prevotellaceae</taxon>
        <taxon>Segatella</taxon>
    </lineage>
</organism>
<comment type="caution">
    <text evidence="2">The sequence shown here is derived from an EMBL/GenBank/DDBJ whole genome shotgun (WGS) entry which is preliminary data.</text>
</comment>
<name>A0A3E5E2N3_9BACT</name>
<dbReference type="EMBL" id="QRVA01000006">
    <property type="protein sequence ID" value="RGS17995.1"/>
    <property type="molecule type" value="Genomic_DNA"/>
</dbReference>
<keyword evidence="1" id="KW-0175">Coiled coil</keyword>
<reference evidence="2 3" key="1">
    <citation type="submission" date="2018-08" db="EMBL/GenBank/DDBJ databases">
        <title>A genome reference for cultivated species of the human gut microbiota.</title>
        <authorList>
            <person name="Zou Y."/>
            <person name="Xue W."/>
            <person name="Luo G."/>
        </authorList>
    </citation>
    <scope>NUCLEOTIDE SEQUENCE [LARGE SCALE GENOMIC DNA]</scope>
    <source>
        <strain evidence="2 3">AF24-12</strain>
    </source>
</reference>
<dbReference type="AlphaFoldDB" id="A0A3E5E2N3"/>
<dbReference type="Proteomes" id="UP000283872">
    <property type="component" value="Unassembled WGS sequence"/>
</dbReference>
<sequence length="83" mass="9356">MFLLSCGPSKKDIQEEIESKNDTIMILKKEISEQSEYIDELQEKLDNARSYAEDVQAALDDGSFSDAYDAASDAESEADYDDY</sequence>
<feature type="coiled-coil region" evidence="1">
    <location>
        <begin position="10"/>
        <end position="58"/>
    </location>
</feature>
<protein>
    <submittedName>
        <fullName evidence="2">Uncharacterized protein</fullName>
    </submittedName>
</protein>
<proteinExistence type="predicted"/>
<evidence type="ECO:0000256" key="1">
    <source>
        <dbReference type="SAM" id="Coils"/>
    </source>
</evidence>
<dbReference type="Gene3D" id="1.20.5.170">
    <property type="match status" value="1"/>
</dbReference>